<dbReference type="SMART" id="SM00448">
    <property type="entry name" value="REC"/>
    <property type="match status" value="1"/>
</dbReference>
<gene>
    <name evidence="13" type="ORF">ACFSKL_00480</name>
</gene>
<evidence type="ECO:0000313" key="14">
    <source>
        <dbReference type="Proteomes" id="UP001597361"/>
    </source>
</evidence>
<keyword evidence="8" id="KW-0812">Transmembrane</keyword>
<dbReference type="PROSITE" id="PS50110">
    <property type="entry name" value="RESPONSE_REGULATORY"/>
    <property type="match status" value="1"/>
</dbReference>
<feature type="signal peptide" evidence="9">
    <location>
        <begin position="1"/>
        <end position="24"/>
    </location>
</feature>
<dbReference type="SUPFAM" id="SSF46689">
    <property type="entry name" value="Homeodomain-like"/>
    <property type="match status" value="1"/>
</dbReference>
<dbReference type="CDD" id="cd00082">
    <property type="entry name" value="HisKA"/>
    <property type="match status" value="1"/>
</dbReference>
<dbReference type="SMART" id="SM00342">
    <property type="entry name" value="HTH_ARAC"/>
    <property type="match status" value="1"/>
</dbReference>
<protein>
    <recommendedName>
        <fullName evidence="2">histidine kinase</fullName>
        <ecNumber evidence="2">2.7.13.3</ecNumber>
    </recommendedName>
</protein>
<feature type="transmembrane region" description="Helical" evidence="8">
    <location>
        <begin position="812"/>
        <end position="832"/>
    </location>
</feature>
<evidence type="ECO:0000256" key="1">
    <source>
        <dbReference type="ARBA" id="ARBA00000085"/>
    </source>
</evidence>
<dbReference type="InterPro" id="IPR003661">
    <property type="entry name" value="HisK_dim/P_dom"/>
</dbReference>
<dbReference type="Gene3D" id="1.10.287.130">
    <property type="match status" value="1"/>
</dbReference>
<dbReference type="PROSITE" id="PS00041">
    <property type="entry name" value="HTH_ARAC_FAMILY_1"/>
    <property type="match status" value="1"/>
</dbReference>
<dbReference type="RefSeq" id="WP_376882315.1">
    <property type="nucleotide sequence ID" value="NZ_JBHUHR010000001.1"/>
</dbReference>
<evidence type="ECO:0000256" key="4">
    <source>
        <dbReference type="ARBA" id="ARBA00023015"/>
    </source>
</evidence>
<dbReference type="SMART" id="SM00388">
    <property type="entry name" value="HisKA"/>
    <property type="match status" value="1"/>
</dbReference>
<evidence type="ECO:0000259" key="11">
    <source>
        <dbReference type="PROSITE" id="PS50109"/>
    </source>
</evidence>
<dbReference type="SUPFAM" id="SSF47384">
    <property type="entry name" value="Homodimeric domain of signal transducing histidine kinase"/>
    <property type="match status" value="1"/>
</dbReference>
<dbReference type="Gene3D" id="2.130.10.10">
    <property type="entry name" value="YVTN repeat-like/Quinoprotein amine dehydrogenase"/>
    <property type="match status" value="2"/>
</dbReference>
<reference evidence="14" key="1">
    <citation type="journal article" date="2019" name="Int. J. Syst. Evol. Microbiol.">
        <title>The Global Catalogue of Microorganisms (GCM) 10K type strain sequencing project: providing services to taxonomists for standard genome sequencing and annotation.</title>
        <authorList>
            <consortium name="The Broad Institute Genomics Platform"/>
            <consortium name="The Broad Institute Genome Sequencing Center for Infectious Disease"/>
            <person name="Wu L."/>
            <person name="Ma J."/>
        </authorList>
    </citation>
    <scope>NUCLEOTIDE SEQUENCE [LARGE SCALE GENOMIC DNA]</scope>
    <source>
        <strain evidence="14">CGMCC 1.15180</strain>
    </source>
</reference>
<keyword evidence="8" id="KW-0472">Membrane</keyword>
<dbReference type="Pfam" id="PF00512">
    <property type="entry name" value="HisKA"/>
    <property type="match status" value="1"/>
</dbReference>
<dbReference type="InterPro" id="IPR011123">
    <property type="entry name" value="Y_Y_Y"/>
</dbReference>
<dbReference type="InterPro" id="IPR009057">
    <property type="entry name" value="Homeodomain-like_sf"/>
</dbReference>
<evidence type="ECO:0000256" key="6">
    <source>
        <dbReference type="ARBA" id="ARBA00023163"/>
    </source>
</evidence>
<feature type="domain" description="Response regulatory" evidence="12">
    <location>
        <begin position="1122"/>
        <end position="1237"/>
    </location>
</feature>
<dbReference type="InterPro" id="IPR018060">
    <property type="entry name" value="HTH_AraC"/>
</dbReference>
<dbReference type="PROSITE" id="PS50109">
    <property type="entry name" value="HIS_KIN"/>
    <property type="match status" value="1"/>
</dbReference>
<evidence type="ECO:0000256" key="9">
    <source>
        <dbReference type="SAM" id="SignalP"/>
    </source>
</evidence>
<dbReference type="Gene3D" id="1.10.10.60">
    <property type="entry name" value="Homeodomain-like"/>
    <property type="match status" value="2"/>
</dbReference>
<proteinExistence type="predicted"/>
<evidence type="ECO:0000256" key="8">
    <source>
        <dbReference type="SAM" id="Phobius"/>
    </source>
</evidence>
<keyword evidence="4" id="KW-0805">Transcription regulation</keyword>
<dbReference type="InterPro" id="IPR003594">
    <property type="entry name" value="HATPase_dom"/>
</dbReference>
<evidence type="ECO:0000256" key="7">
    <source>
        <dbReference type="PROSITE-ProRule" id="PRU00169"/>
    </source>
</evidence>
<dbReference type="InterPro" id="IPR011006">
    <property type="entry name" value="CheY-like_superfamily"/>
</dbReference>
<dbReference type="InterPro" id="IPR015943">
    <property type="entry name" value="WD40/YVTN_repeat-like_dom_sf"/>
</dbReference>
<dbReference type="Pfam" id="PF07495">
    <property type="entry name" value="Y_Y_Y"/>
    <property type="match status" value="1"/>
</dbReference>
<dbReference type="SUPFAM" id="SSF52172">
    <property type="entry name" value="CheY-like"/>
    <property type="match status" value="1"/>
</dbReference>
<dbReference type="SUPFAM" id="SSF63829">
    <property type="entry name" value="Calcium-dependent phosphotriesterase"/>
    <property type="match status" value="3"/>
</dbReference>
<dbReference type="PANTHER" id="PTHR43547">
    <property type="entry name" value="TWO-COMPONENT HISTIDINE KINASE"/>
    <property type="match status" value="1"/>
</dbReference>
<evidence type="ECO:0000259" key="10">
    <source>
        <dbReference type="PROSITE" id="PS01124"/>
    </source>
</evidence>
<keyword evidence="9" id="KW-0732">Signal</keyword>
<keyword evidence="8" id="KW-1133">Transmembrane helix</keyword>
<dbReference type="Pfam" id="PF00072">
    <property type="entry name" value="Response_reg"/>
    <property type="match status" value="1"/>
</dbReference>
<dbReference type="CDD" id="cd17574">
    <property type="entry name" value="REC_OmpR"/>
    <property type="match status" value="1"/>
</dbReference>
<keyword evidence="5" id="KW-0238">DNA-binding</keyword>
<dbReference type="EC" id="2.7.13.3" evidence="2"/>
<evidence type="ECO:0000256" key="5">
    <source>
        <dbReference type="ARBA" id="ARBA00023125"/>
    </source>
</evidence>
<comment type="caution">
    <text evidence="13">The sequence shown here is derived from an EMBL/GenBank/DDBJ whole genome shotgun (WGS) entry which is preliminary data.</text>
</comment>
<comment type="catalytic activity">
    <reaction evidence="1">
        <text>ATP + protein L-histidine = ADP + protein N-phospho-L-histidine.</text>
        <dbReference type="EC" id="2.7.13.3"/>
    </reaction>
</comment>
<feature type="domain" description="Histidine kinase" evidence="11">
    <location>
        <begin position="865"/>
        <end position="1085"/>
    </location>
</feature>
<evidence type="ECO:0000256" key="2">
    <source>
        <dbReference type="ARBA" id="ARBA00012438"/>
    </source>
</evidence>
<dbReference type="InterPro" id="IPR005467">
    <property type="entry name" value="His_kinase_dom"/>
</dbReference>
<feature type="domain" description="HTH araC/xylS-type" evidence="10">
    <location>
        <begin position="1269"/>
        <end position="1368"/>
    </location>
</feature>
<feature type="modified residue" description="4-aspartylphosphate" evidence="7">
    <location>
        <position position="1170"/>
    </location>
</feature>
<evidence type="ECO:0000259" key="12">
    <source>
        <dbReference type="PROSITE" id="PS50110"/>
    </source>
</evidence>
<dbReference type="EMBL" id="JBHUHR010000001">
    <property type="protein sequence ID" value="MFD2033241.1"/>
    <property type="molecule type" value="Genomic_DNA"/>
</dbReference>
<keyword evidence="3 7" id="KW-0597">Phosphoprotein</keyword>
<dbReference type="InterPro" id="IPR004358">
    <property type="entry name" value="Sig_transdc_His_kin-like_C"/>
</dbReference>
<dbReference type="Pfam" id="PF02518">
    <property type="entry name" value="HATPase_c"/>
    <property type="match status" value="1"/>
</dbReference>
<sequence length="1375" mass="156659">MFGKCSVFRVLFLAAFVVTISANAQYQPDSFQFSNLGMRDGLSHNQVNTILKDSQGFLWVGTFSGLNRFDGQEVKVFEHDPDDPKSLNSNNIQDLFLDPQGNMWVKTLIGLQVYDPVQEQFHAEYSPYLSTYGLLAQGLENIVRDWDSCYWFILSGAGVSQYNPITKQSANIGANQLASGNVADLAKDKSGDIWLIHHNGLLEKIDGTTFQRSVLHESIHHYFEGNEMEYKMVMDRDGDLWIYLPDNRTGLFYYDVSLGEMTHFRQNHPRLPLNSDLVTSLLEDKDGNIWIGTDHGGINLLDKKDFSLRYLMHDEGLAYSLAHNSIYDLYQDDEGIIWIGTYKNGVNYYHSNNLRFYHYHHIQSRPNSLPYNDVNRFAEDEEGNLWVGTNGGGLLYLDRSKDTFTQIQKRDDKGLGSDVVVSMLFDSNSNLWVGTFYGGLVKYEGEKAIRYDKGMNAPYRLPDENVWELYEDSKGNIWMGTLTSGLFYLPKGEIEFRKPPIATGENLVNVNYVAAILEDSKGNIWIGGSAGLDLIEMGTGKVKSFVHQPGNTNSLPHDNVMYIFEDSNGAIWLGTQSGLALYEPSKNLFQNFSTKDGLPHNTVLTILESEGELWLSTLKGITKTQVPTNPDFRNYTFKNYDKEPDLKDLAFNENACLQTGRGELIFGGPHGFNIFDPRSLHWSYDPKVIFSSFELFNQPVEIGKAYNGRVILDMALTGSPSITLKHDENVFSVSFVSLNFFQHLKNGYMYKMEGFDTEWQKTDHQNRRLTYTNLNPGTYTLKVSVINEDGGLGMYVAELPITILAPFWKTGWAYFCYSVLFVMILVYARYLVIQRAKGKFLLEQERREARQLHELDMMKIHFLTNISHEFRTPLSLILAPMDKLMKKEQDIDRKKQYQMIERNARRLLHLVNQLLDFRKIETESVSFHPAEGDIIAFVQEAVYSFSQLSEKQHVKLIFESEIDSLYITFDMDKMEKILFNLLSNAFKFTPEHGVIQVNVKSVAEQGQKQLCISVKDSGIGIANDQLDKIFERFYRSPTPAGVVNQGSGIGLSIVNEFVKLHAGHIEVQSTLGHGSCFKIILPYSPLCREDTGKVIGGNTMLESEIQREPKANIGHAQAKNIKLLLVEDNEDFRQYLKESLGEYFEVEDAENGKSGWKKVLFGKPDIIVSDLMMPEINGIALCQKVKNDPRTAHIPFILLTAFTGQDKKLQGLDIGANDYITKPFSFELLLVRIQNLIKQNQLLQKTFEKKVSVDTQEVEITSMDDKLILKASRIIEDNLSDPEFSVESLSRELGMSRVHLYNKLTTITGMSPLEFIRHHRLERSLQYLEKSQLSVSEVAYQVGFNSAKVFSKYFKAVYQVSPSNYQSSKKQIARE</sequence>
<dbReference type="CDD" id="cd00075">
    <property type="entry name" value="HATPase"/>
    <property type="match status" value="1"/>
</dbReference>
<organism evidence="13 14">
    <name type="scientific">Belliella marina</name>
    <dbReference type="NCBI Taxonomy" id="1644146"/>
    <lineage>
        <taxon>Bacteria</taxon>
        <taxon>Pseudomonadati</taxon>
        <taxon>Bacteroidota</taxon>
        <taxon>Cytophagia</taxon>
        <taxon>Cytophagales</taxon>
        <taxon>Cyclobacteriaceae</taxon>
        <taxon>Belliella</taxon>
    </lineage>
</organism>
<dbReference type="PRINTS" id="PR00344">
    <property type="entry name" value="BCTRLSENSOR"/>
</dbReference>
<dbReference type="InterPro" id="IPR011110">
    <property type="entry name" value="Reg_prop"/>
</dbReference>
<feature type="chain" id="PRO_5045261579" description="histidine kinase" evidence="9">
    <location>
        <begin position="25"/>
        <end position="1375"/>
    </location>
</feature>
<evidence type="ECO:0000256" key="3">
    <source>
        <dbReference type="ARBA" id="ARBA00022553"/>
    </source>
</evidence>
<dbReference type="PROSITE" id="PS01124">
    <property type="entry name" value="HTH_ARAC_FAMILY_2"/>
    <property type="match status" value="1"/>
</dbReference>
<accession>A0ABW4VHI2</accession>
<keyword evidence="6" id="KW-0804">Transcription</keyword>
<dbReference type="Pfam" id="PF07494">
    <property type="entry name" value="Reg_prop"/>
    <property type="match status" value="9"/>
</dbReference>
<dbReference type="InterPro" id="IPR013783">
    <property type="entry name" value="Ig-like_fold"/>
</dbReference>
<dbReference type="InterPro" id="IPR036097">
    <property type="entry name" value="HisK_dim/P_sf"/>
</dbReference>
<dbReference type="SUPFAM" id="SSF55874">
    <property type="entry name" value="ATPase domain of HSP90 chaperone/DNA topoisomerase II/histidine kinase"/>
    <property type="match status" value="1"/>
</dbReference>
<dbReference type="Gene3D" id="2.60.40.10">
    <property type="entry name" value="Immunoglobulins"/>
    <property type="match status" value="1"/>
</dbReference>
<dbReference type="InterPro" id="IPR036890">
    <property type="entry name" value="HATPase_C_sf"/>
</dbReference>
<dbReference type="InterPro" id="IPR001789">
    <property type="entry name" value="Sig_transdc_resp-reg_receiver"/>
</dbReference>
<keyword evidence="14" id="KW-1185">Reference proteome</keyword>
<evidence type="ECO:0000313" key="13">
    <source>
        <dbReference type="EMBL" id="MFD2033241.1"/>
    </source>
</evidence>
<dbReference type="SMART" id="SM00387">
    <property type="entry name" value="HATPase_c"/>
    <property type="match status" value="1"/>
</dbReference>
<dbReference type="PANTHER" id="PTHR43547:SF2">
    <property type="entry name" value="HYBRID SIGNAL TRANSDUCTION HISTIDINE KINASE C"/>
    <property type="match status" value="1"/>
</dbReference>
<dbReference type="Proteomes" id="UP001597361">
    <property type="component" value="Unassembled WGS sequence"/>
</dbReference>
<dbReference type="Pfam" id="PF12833">
    <property type="entry name" value="HTH_18"/>
    <property type="match status" value="1"/>
</dbReference>
<dbReference type="Gene3D" id="3.40.50.2300">
    <property type="match status" value="1"/>
</dbReference>
<name>A0ABW4VHI2_9BACT</name>
<dbReference type="Gene3D" id="3.30.565.10">
    <property type="entry name" value="Histidine kinase-like ATPase, C-terminal domain"/>
    <property type="match status" value="1"/>
</dbReference>
<dbReference type="InterPro" id="IPR018062">
    <property type="entry name" value="HTH_AraC-typ_CS"/>
</dbReference>